<keyword evidence="3" id="KW-1185">Reference proteome</keyword>
<dbReference type="AlphaFoldDB" id="A0AAD6HQ58"/>
<dbReference type="InterPro" id="IPR000073">
    <property type="entry name" value="AB_hydrolase_1"/>
</dbReference>
<comment type="caution">
    <text evidence="2">The sequence shown here is derived from an EMBL/GenBank/DDBJ whole genome shotgun (WGS) entry which is preliminary data.</text>
</comment>
<dbReference type="SUPFAM" id="SSF53474">
    <property type="entry name" value="alpha/beta-Hydrolases"/>
    <property type="match status" value="1"/>
</dbReference>
<organism evidence="2 3">
    <name type="scientific">Penicillium malachiteum</name>
    <dbReference type="NCBI Taxonomy" id="1324776"/>
    <lineage>
        <taxon>Eukaryota</taxon>
        <taxon>Fungi</taxon>
        <taxon>Dikarya</taxon>
        <taxon>Ascomycota</taxon>
        <taxon>Pezizomycotina</taxon>
        <taxon>Eurotiomycetes</taxon>
        <taxon>Eurotiomycetidae</taxon>
        <taxon>Eurotiales</taxon>
        <taxon>Aspergillaceae</taxon>
        <taxon>Penicillium</taxon>
    </lineage>
</organism>
<accession>A0AAD6HQ58</accession>
<evidence type="ECO:0000313" key="2">
    <source>
        <dbReference type="EMBL" id="KAJ5731876.1"/>
    </source>
</evidence>
<dbReference type="PANTHER" id="PTHR37017:SF3">
    <property type="entry name" value="AB HYDROLASE-1 DOMAIN-CONTAINING PROTEIN"/>
    <property type="match status" value="1"/>
</dbReference>
<sequence>MAPTILFVPGSWEGPKPFEPISTLLSAQGFITETAVIPSTGTVSPGNPNYKDDVFAVQEHIQSIVSRDEEVLLVLHSAGGFTGSEAMEGLSKKNLVAQGSKGGVIGILFIAGAVFPVGHHHAPLPFGRYEGGAMYCADPPAMLFNDFTEEEMNKWLPGVSTQPADGWDSVISYTGWEDVPSVYLICEKDGIVPVPVQEQLAALSKSRIERCSAGHMAQLSQPERVIEVIRSTIDSL</sequence>
<dbReference type="InterPro" id="IPR029058">
    <property type="entry name" value="AB_hydrolase_fold"/>
</dbReference>
<gene>
    <name evidence="2" type="ORF">N7493_003357</name>
</gene>
<reference evidence="2" key="1">
    <citation type="journal article" date="2023" name="IMA Fungus">
        <title>Comparative genomic study of the Penicillium genus elucidates a diverse pangenome and 15 lateral gene transfer events.</title>
        <authorList>
            <person name="Petersen C."/>
            <person name="Sorensen T."/>
            <person name="Nielsen M.R."/>
            <person name="Sondergaard T.E."/>
            <person name="Sorensen J.L."/>
            <person name="Fitzpatrick D.A."/>
            <person name="Frisvad J.C."/>
            <person name="Nielsen K.L."/>
        </authorList>
    </citation>
    <scope>NUCLEOTIDE SEQUENCE</scope>
    <source>
        <strain evidence="2">IBT 17514</strain>
    </source>
</reference>
<dbReference type="InterPro" id="IPR052897">
    <property type="entry name" value="Sec-Metab_Biosynth_Hydrolase"/>
</dbReference>
<dbReference type="GO" id="GO:0017000">
    <property type="term" value="P:antibiotic biosynthetic process"/>
    <property type="evidence" value="ECO:0007669"/>
    <property type="project" value="UniProtKB-ARBA"/>
</dbReference>
<proteinExistence type="predicted"/>
<name>A0AAD6HQ58_9EURO</name>
<feature type="domain" description="AB hydrolase-1" evidence="1">
    <location>
        <begin position="5"/>
        <end position="227"/>
    </location>
</feature>
<reference evidence="2" key="2">
    <citation type="submission" date="2023-01" db="EMBL/GenBank/DDBJ databases">
        <authorList>
            <person name="Petersen C."/>
        </authorList>
    </citation>
    <scope>NUCLEOTIDE SEQUENCE</scope>
    <source>
        <strain evidence="2">IBT 17514</strain>
    </source>
</reference>
<evidence type="ECO:0000259" key="1">
    <source>
        <dbReference type="Pfam" id="PF12697"/>
    </source>
</evidence>
<dbReference type="EMBL" id="JAQJAN010000004">
    <property type="protein sequence ID" value="KAJ5731876.1"/>
    <property type="molecule type" value="Genomic_DNA"/>
</dbReference>
<dbReference type="Gene3D" id="3.40.50.1820">
    <property type="entry name" value="alpha/beta hydrolase"/>
    <property type="match status" value="1"/>
</dbReference>
<dbReference type="GO" id="GO:0072330">
    <property type="term" value="P:monocarboxylic acid biosynthetic process"/>
    <property type="evidence" value="ECO:0007669"/>
    <property type="project" value="UniProtKB-ARBA"/>
</dbReference>
<dbReference type="PANTHER" id="PTHR37017">
    <property type="entry name" value="AB HYDROLASE-1 DOMAIN-CONTAINING PROTEIN-RELATED"/>
    <property type="match status" value="1"/>
</dbReference>
<evidence type="ECO:0000313" key="3">
    <source>
        <dbReference type="Proteomes" id="UP001215712"/>
    </source>
</evidence>
<dbReference type="Pfam" id="PF12697">
    <property type="entry name" value="Abhydrolase_6"/>
    <property type="match status" value="1"/>
</dbReference>
<dbReference type="Proteomes" id="UP001215712">
    <property type="component" value="Unassembled WGS sequence"/>
</dbReference>
<protein>
    <recommendedName>
        <fullName evidence="1">AB hydrolase-1 domain-containing protein</fullName>
    </recommendedName>
</protein>